<evidence type="ECO:0000313" key="6">
    <source>
        <dbReference type="EMBL" id="MBS4185382.1"/>
    </source>
</evidence>
<keyword evidence="8" id="KW-1185">Reference proteome</keyword>
<dbReference type="Gene3D" id="3.40.30.10">
    <property type="entry name" value="Glutaredoxin"/>
    <property type="match status" value="1"/>
</dbReference>
<dbReference type="PANTHER" id="PTHR12151:SF25">
    <property type="entry name" value="LINALOOL DEHYDRATASE_ISOMERASE DOMAIN-CONTAINING PROTEIN"/>
    <property type="match status" value="1"/>
</dbReference>
<gene>
    <name evidence="7" type="ORF">KHB02_018465</name>
    <name evidence="6" type="ORF">KHB02_28780</name>
</gene>
<evidence type="ECO:0000256" key="3">
    <source>
        <dbReference type="PIRSR" id="PIRSR603782-1"/>
    </source>
</evidence>
<reference evidence="6" key="1">
    <citation type="submission" date="2021-05" db="EMBL/GenBank/DDBJ databases">
        <title>Novel Bacillus species.</title>
        <authorList>
            <person name="Liu G."/>
        </authorList>
    </citation>
    <scope>NUCLEOTIDE SEQUENCE</scope>
    <source>
        <strain evidence="6 8">FJAT-50051</strain>
    </source>
</reference>
<dbReference type="InterPro" id="IPR013766">
    <property type="entry name" value="Thioredoxin_domain"/>
</dbReference>
<feature type="binding site" evidence="3">
    <location>
        <position position="65"/>
    </location>
    <ligand>
        <name>Cu cation</name>
        <dbReference type="ChEBI" id="CHEBI:23378"/>
    </ligand>
</feature>
<organism evidence="6">
    <name type="scientific">Neobacillus citreus</name>
    <dbReference type="NCBI Taxonomy" id="2833578"/>
    <lineage>
        <taxon>Bacteria</taxon>
        <taxon>Bacillati</taxon>
        <taxon>Bacillota</taxon>
        <taxon>Bacilli</taxon>
        <taxon>Bacillales</taxon>
        <taxon>Bacillaceae</taxon>
        <taxon>Neobacillus</taxon>
    </lineage>
</organism>
<dbReference type="EMBL" id="JAGYPE010000005">
    <property type="protein sequence ID" value="MBS4185382.1"/>
    <property type="molecule type" value="Genomic_DNA"/>
</dbReference>
<evidence type="ECO:0000259" key="5">
    <source>
        <dbReference type="PROSITE" id="PS51352"/>
    </source>
</evidence>
<name>A0A942T3D8_9BACI</name>
<feature type="binding site" evidence="3">
    <location>
        <position position="69"/>
    </location>
    <ligand>
        <name>Cu cation</name>
        <dbReference type="ChEBI" id="CHEBI:23378"/>
    </ligand>
</feature>
<sequence length="200" mass="22916">MKKIYLICSLAIFIGIAAGISYFLIRDANTKIPGNVTLINQNGDQYTFGKDQRKLKLIEFIYTHCPDVCPTTTQKMAALKKDLEKSGVFGKDIEFITITIDPYRDTPEVLSNYMKGFGIENSKDWVFLTGDKQNIKNEQKKIREIGEALQFQYKDPGNGQFVHTTFTYLIDENNKFVAKFPMGDGFNREEVKNKIMDKIN</sequence>
<dbReference type="Proteomes" id="UP000677265">
    <property type="component" value="Unassembled WGS sequence"/>
</dbReference>
<feature type="binding site" evidence="3">
    <location>
        <position position="163"/>
    </location>
    <ligand>
        <name>Cu cation</name>
        <dbReference type="ChEBI" id="CHEBI:23378"/>
    </ligand>
</feature>
<comment type="similarity">
    <text evidence="1">Belongs to the SCO1/2 family.</text>
</comment>
<keyword evidence="3" id="KW-0479">Metal-binding</keyword>
<dbReference type="Pfam" id="PF02630">
    <property type="entry name" value="SCO1-SenC"/>
    <property type="match status" value="1"/>
</dbReference>
<proteinExistence type="inferred from homology"/>
<feature type="domain" description="Thioredoxin" evidence="5">
    <location>
        <begin position="26"/>
        <end position="200"/>
    </location>
</feature>
<dbReference type="PANTHER" id="PTHR12151">
    <property type="entry name" value="ELECTRON TRANSPORT PROTIN SCO1/SENC FAMILY MEMBER"/>
    <property type="match status" value="1"/>
</dbReference>
<dbReference type="CDD" id="cd02968">
    <property type="entry name" value="SCO"/>
    <property type="match status" value="1"/>
</dbReference>
<keyword evidence="4" id="KW-1015">Disulfide bond</keyword>
<protein>
    <submittedName>
        <fullName evidence="6">SCO family protein</fullName>
    </submittedName>
</protein>
<dbReference type="EMBL" id="JAGYPE020000037">
    <property type="protein sequence ID" value="MCH6267507.1"/>
    <property type="molecule type" value="Genomic_DNA"/>
</dbReference>
<accession>A0A942T3D8</accession>
<evidence type="ECO:0000313" key="8">
    <source>
        <dbReference type="Proteomes" id="UP000677265"/>
    </source>
</evidence>
<dbReference type="RefSeq" id="WP_213145329.1">
    <property type="nucleotide sequence ID" value="NZ_JAGYPE020000037.1"/>
</dbReference>
<dbReference type="AlphaFoldDB" id="A0A942T3D8"/>
<evidence type="ECO:0000256" key="2">
    <source>
        <dbReference type="ARBA" id="ARBA00023008"/>
    </source>
</evidence>
<dbReference type="InterPro" id="IPR036249">
    <property type="entry name" value="Thioredoxin-like_sf"/>
</dbReference>
<dbReference type="InterPro" id="IPR003782">
    <property type="entry name" value="SCO1/SenC"/>
</dbReference>
<dbReference type="PROSITE" id="PS51352">
    <property type="entry name" value="THIOREDOXIN_2"/>
    <property type="match status" value="1"/>
</dbReference>
<keyword evidence="2 3" id="KW-0186">Copper</keyword>
<dbReference type="GO" id="GO:0046872">
    <property type="term" value="F:metal ion binding"/>
    <property type="evidence" value="ECO:0007669"/>
    <property type="project" value="UniProtKB-KW"/>
</dbReference>
<evidence type="ECO:0000313" key="7">
    <source>
        <dbReference type="EMBL" id="MCH6267507.1"/>
    </source>
</evidence>
<dbReference type="SUPFAM" id="SSF52833">
    <property type="entry name" value="Thioredoxin-like"/>
    <property type="match status" value="1"/>
</dbReference>
<evidence type="ECO:0000256" key="1">
    <source>
        <dbReference type="ARBA" id="ARBA00010996"/>
    </source>
</evidence>
<comment type="caution">
    <text evidence="6">The sequence shown here is derived from an EMBL/GenBank/DDBJ whole genome shotgun (WGS) entry which is preliminary data.</text>
</comment>
<feature type="disulfide bond" description="Redox-active" evidence="4">
    <location>
        <begin position="65"/>
        <end position="69"/>
    </location>
</feature>
<evidence type="ECO:0000256" key="4">
    <source>
        <dbReference type="PIRSR" id="PIRSR603782-2"/>
    </source>
</evidence>